<gene>
    <name evidence="1" type="ORF">HETSPECPRED_007040</name>
</gene>
<dbReference type="EMBL" id="CAJPDS010000005">
    <property type="protein sequence ID" value="CAF9907103.1"/>
    <property type="molecule type" value="Genomic_DNA"/>
</dbReference>
<evidence type="ECO:0000313" key="1">
    <source>
        <dbReference type="EMBL" id="CAF9907103.1"/>
    </source>
</evidence>
<keyword evidence="2" id="KW-1185">Reference proteome</keyword>
<sequence length="333" mass="38984">MYPTKVSGSLALQLFQRITWWDSDLDLYTNAEGSSHIRRYLCEKEGYVSTEDRGLADDYASTDELIEVHSLVKERREGDDTKIQIITTKSDPLLCILAGFYSTVVVHFFSWQKAYSIFPQTTFIDRRCYMLKEIDQFHAPRLAKYSRRGWQLQDVAWAGEPRVPALEGTRRVGDQHSWIIPLNTKGIERTGKPDYVSAFANFHVEKYGNNRWGGRGPKYYKITAMGFRALVLRHRYIFASESWKDFLGTRMDSLTTMELLKLDPAERPSWFADAIRFPVAHYSAPYVDDPWLTPRSWTFYDEEVPKWYRQWQALEAVRPNDRLEVPFITSSYH</sequence>
<organism evidence="1 2">
    <name type="scientific">Heterodermia speciosa</name>
    <dbReference type="NCBI Taxonomy" id="116794"/>
    <lineage>
        <taxon>Eukaryota</taxon>
        <taxon>Fungi</taxon>
        <taxon>Dikarya</taxon>
        <taxon>Ascomycota</taxon>
        <taxon>Pezizomycotina</taxon>
        <taxon>Lecanoromycetes</taxon>
        <taxon>OSLEUM clade</taxon>
        <taxon>Lecanoromycetidae</taxon>
        <taxon>Caliciales</taxon>
        <taxon>Physciaceae</taxon>
        <taxon>Heterodermia</taxon>
    </lineage>
</organism>
<accession>A0A8H3I6V8</accession>
<dbReference type="OrthoDB" id="10025998at2759"/>
<reference evidence="1" key="1">
    <citation type="submission" date="2021-03" db="EMBL/GenBank/DDBJ databases">
        <authorList>
            <person name="Tagirdzhanova G."/>
        </authorList>
    </citation>
    <scope>NUCLEOTIDE SEQUENCE</scope>
</reference>
<protein>
    <submittedName>
        <fullName evidence="1">Uncharacterized protein</fullName>
    </submittedName>
</protein>
<dbReference type="AlphaFoldDB" id="A0A8H3I6V8"/>
<dbReference type="Proteomes" id="UP000664521">
    <property type="component" value="Unassembled WGS sequence"/>
</dbReference>
<name>A0A8H3I6V8_9LECA</name>
<proteinExistence type="predicted"/>
<evidence type="ECO:0000313" key="2">
    <source>
        <dbReference type="Proteomes" id="UP000664521"/>
    </source>
</evidence>
<comment type="caution">
    <text evidence="1">The sequence shown here is derived from an EMBL/GenBank/DDBJ whole genome shotgun (WGS) entry which is preliminary data.</text>
</comment>